<dbReference type="GO" id="GO:0006825">
    <property type="term" value="P:copper ion transport"/>
    <property type="evidence" value="ECO:0007669"/>
    <property type="project" value="InterPro"/>
</dbReference>
<dbReference type="PANTHER" id="PTHR34820">
    <property type="entry name" value="INNER MEMBRANE PROTEIN YEBZ"/>
    <property type="match status" value="1"/>
</dbReference>
<evidence type="ECO:0000313" key="8">
    <source>
        <dbReference type="EMBL" id="ERM01857.1"/>
    </source>
</evidence>
<protein>
    <recommendedName>
        <fullName evidence="7">CopC domain-containing protein</fullName>
    </recommendedName>
</protein>
<feature type="domain" description="CopC" evidence="7">
    <location>
        <begin position="23"/>
        <end position="100"/>
    </location>
</feature>
<dbReference type="InterPro" id="IPR032694">
    <property type="entry name" value="CopC/D"/>
</dbReference>
<evidence type="ECO:0000256" key="1">
    <source>
        <dbReference type="ARBA" id="ARBA00004196"/>
    </source>
</evidence>
<dbReference type="InterPro" id="IPR014755">
    <property type="entry name" value="Cu-Rt/internalin_Ig-like"/>
</dbReference>
<dbReference type="Proteomes" id="UP000016842">
    <property type="component" value="Unassembled WGS sequence"/>
</dbReference>
<dbReference type="Pfam" id="PF04234">
    <property type="entry name" value="CopC"/>
    <property type="match status" value="1"/>
</dbReference>
<evidence type="ECO:0000256" key="4">
    <source>
        <dbReference type="ARBA" id="ARBA00023008"/>
    </source>
</evidence>
<feature type="region of interest" description="Disordered" evidence="5">
    <location>
        <begin position="70"/>
        <end position="91"/>
    </location>
</feature>
<dbReference type="EMBL" id="ASXJ01000127">
    <property type="protein sequence ID" value="ERM01857.1"/>
    <property type="molecule type" value="Genomic_DNA"/>
</dbReference>
<evidence type="ECO:0000256" key="6">
    <source>
        <dbReference type="SAM" id="SignalP"/>
    </source>
</evidence>
<feature type="signal peptide" evidence="6">
    <location>
        <begin position="1"/>
        <end position="22"/>
    </location>
</feature>
<dbReference type="InterPro" id="IPR007348">
    <property type="entry name" value="CopC_dom"/>
</dbReference>
<organism evidence="8 9">
    <name type="scientific">Brucella intermedia 229E</name>
    <dbReference type="NCBI Taxonomy" id="1337887"/>
    <lineage>
        <taxon>Bacteria</taxon>
        <taxon>Pseudomonadati</taxon>
        <taxon>Pseudomonadota</taxon>
        <taxon>Alphaproteobacteria</taxon>
        <taxon>Hyphomicrobiales</taxon>
        <taxon>Brucellaceae</taxon>
        <taxon>Brucella/Ochrobactrum group</taxon>
        <taxon>Brucella</taxon>
    </lineage>
</organism>
<accession>U4VG88</accession>
<reference evidence="8 9" key="1">
    <citation type="journal article" date="2014" name="FEMS Microbiol. Lett.">
        <title>Genome sequencing analysis reveals virulence-related gene content of Ochrobactrum intermedium strain 229E, a urease-positive strain isolated from the human gastric niche.</title>
        <authorList>
            <person name="Kulkarni G.J."/>
            <person name="Shetty S."/>
            <person name="Dharne M.S."/>
            <person name="Shouche Y.S."/>
        </authorList>
    </citation>
    <scope>NUCLEOTIDE SEQUENCE [LARGE SCALE GENOMIC DNA]</scope>
    <source>
        <strain evidence="8 9">229E</strain>
    </source>
</reference>
<evidence type="ECO:0000256" key="3">
    <source>
        <dbReference type="ARBA" id="ARBA00022729"/>
    </source>
</evidence>
<comment type="caution">
    <text evidence="8">The sequence shown here is derived from an EMBL/GenBank/DDBJ whole genome shotgun (WGS) entry which is preliminary data.</text>
</comment>
<keyword evidence="3 6" id="KW-0732">Signal</keyword>
<evidence type="ECO:0000313" key="9">
    <source>
        <dbReference type="Proteomes" id="UP000016842"/>
    </source>
</evidence>
<dbReference type="GO" id="GO:0046688">
    <property type="term" value="P:response to copper ion"/>
    <property type="evidence" value="ECO:0007669"/>
    <property type="project" value="InterPro"/>
</dbReference>
<keyword evidence="2" id="KW-0479">Metal-binding</keyword>
<dbReference type="GO" id="GO:0005886">
    <property type="term" value="C:plasma membrane"/>
    <property type="evidence" value="ECO:0007669"/>
    <property type="project" value="TreeGrafter"/>
</dbReference>
<dbReference type="SUPFAM" id="SSF81296">
    <property type="entry name" value="E set domains"/>
    <property type="match status" value="1"/>
</dbReference>
<comment type="subcellular location">
    <subcellularLocation>
        <location evidence="1">Cell envelope</location>
    </subcellularLocation>
</comment>
<evidence type="ECO:0000256" key="5">
    <source>
        <dbReference type="SAM" id="MobiDB-lite"/>
    </source>
</evidence>
<gene>
    <name evidence="8" type="ORF">Q644_19525</name>
</gene>
<dbReference type="AlphaFoldDB" id="U4VG88"/>
<evidence type="ECO:0000256" key="2">
    <source>
        <dbReference type="ARBA" id="ARBA00022723"/>
    </source>
</evidence>
<sequence>MFKKPILTAALLLGGSMTQLYAHAHLAQSEPAEDAVLNKTPATVSIEYTDALELGLSKLVLKDESGATIETSKPEHIDGNPPKTLSVTPPALKPGTYTVGVGRCIGRYAPHRRLVQVQDH</sequence>
<dbReference type="PANTHER" id="PTHR34820:SF4">
    <property type="entry name" value="INNER MEMBRANE PROTEIN YEBZ"/>
    <property type="match status" value="1"/>
</dbReference>
<dbReference type="Gene3D" id="2.60.40.1220">
    <property type="match status" value="1"/>
</dbReference>
<proteinExistence type="predicted"/>
<name>U4VG88_9HYPH</name>
<dbReference type="GO" id="GO:0030313">
    <property type="term" value="C:cell envelope"/>
    <property type="evidence" value="ECO:0007669"/>
    <property type="project" value="UniProtKB-SubCell"/>
</dbReference>
<dbReference type="GO" id="GO:0005507">
    <property type="term" value="F:copper ion binding"/>
    <property type="evidence" value="ECO:0007669"/>
    <property type="project" value="InterPro"/>
</dbReference>
<dbReference type="InterPro" id="IPR014756">
    <property type="entry name" value="Ig_E-set"/>
</dbReference>
<dbReference type="PATRIC" id="fig|1337887.3.peg.2474"/>
<evidence type="ECO:0000259" key="7">
    <source>
        <dbReference type="Pfam" id="PF04234"/>
    </source>
</evidence>
<feature type="chain" id="PRO_5004657288" description="CopC domain-containing protein" evidence="6">
    <location>
        <begin position="23"/>
        <end position="120"/>
    </location>
</feature>
<dbReference type="GO" id="GO:0042597">
    <property type="term" value="C:periplasmic space"/>
    <property type="evidence" value="ECO:0007669"/>
    <property type="project" value="InterPro"/>
</dbReference>
<keyword evidence="4" id="KW-0186">Copper</keyword>